<organism evidence="2 3">
    <name type="scientific">candidate division MSBL1 archaeon SCGC-AAA261D19</name>
    <dbReference type="NCBI Taxonomy" id="1698273"/>
    <lineage>
        <taxon>Archaea</taxon>
        <taxon>Methanobacteriati</taxon>
        <taxon>Methanobacteriota</taxon>
        <taxon>candidate division MSBL1</taxon>
    </lineage>
</organism>
<accession>A0A133V4N2</accession>
<feature type="transmembrane region" description="Helical" evidence="1">
    <location>
        <begin position="56"/>
        <end position="74"/>
    </location>
</feature>
<dbReference type="Proteomes" id="UP000070400">
    <property type="component" value="Unassembled WGS sequence"/>
</dbReference>
<feature type="transmembrane region" description="Helical" evidence="1">
    <location>
        <begin position="192"/>
        <end position="212"/>
    </location>
</feature>
<dbReference type="AlphaFoldDB" id="A0A133V4N2"/>
<feature type="transmembrane region" description="Helical" evidence="1">
    <location>
        <begin position="107"/>
        <end position="125"/>
    </location>
</feature>
<proteinExistence type="predicted"/>
<feature type="transmembrane region" description="Helical" evidence="1">
    <location>
        <begin position="29"/>
        <end position="50"/>
    </location>
</feature>
<keyword evidence="3" id="KW-1185">Reference proteome</keyword>
<keyword evidence="1" id="KW-0812">Transmembrane</keyword>
<gene>
    <name evidence="2" type="ORF">AKJ43_03420</name>
</gene>
<dbReference type="EMBL" id="LHXX01000053">
    <property type="protein sequence ID" value="KXB01377.1"/>
    <property type="molecule type" value="Genomic_DNA"/>
</dbReference>
<comment type="caution">
    <text evidence="2">The sequence shown here is derived from an EMBL/GenBank/DDBJ whole genome shotgun (WGS) entry which is preliminary data.</text>
</comment>
<keyword evidence="1" id="KW-1133">Transmembrane helix</keyword>
<evidence type="ECO:0000313" key="3">
    <source>
        <dbReference type="Proteomes" id="UP000070400"/>
    </source>
</evidence>
<feature type="transmembrane region" description="Helical" evidence="1">
    <location>
        <begin position="233"/>
        <end position="253"/>
    </location>
</feature>
<evidence type="ECO:0000256" key="1">
    <source>
        <dbReference type="SAM" id="Phobius"/>
    </source>
</evidence>
<name>A0A133V4N2_9EURY</name>
<feature type="transmembrane region" description="Helical" evidence="1">
    <location>
        <begin position="146"/>
        <end position="168"/>
    </location>
</feature>
<protein>
    <submittedName>
        <fullName evidence="2">Uncharacterized protein</fullName>
    </submittedName>
</protein>
<sequence length="560" mass="65403">MLEKAFGLVQALHRSFYHFRKLNSIEKTYGSILIFSVLVTTLSFLSIVHHLIENNFFITATFVLGGFSAVFFVSTSNSGRYAFLSGLLFFLFIPYLFLFAQKIPQNFYFKIIFFFILLLASYVGIKNLIEKGAQKMLSRFSFAFNIMFFLFFFIISCIYGLLALRFYFLTNLFPSRIISLTLGTNFGHKLDLVIFLTLPVLTINSAAVFEYVSSEKEIVKEFYLSLSSQITAFVFYLYSVVPNLLLSPIFYLINSDEKLNRFLESIGLESEDYSLEVIEGKPIVDFSNFLEAMRKEFLYAKDYRYKPVTLLSVLFQVDSSKSIVSFAFSPLDIVKANCLVGKHLDYSEKGLIKECSQIVIEGDKKQNRWLLTKIQNSTLRLYLKQCSSKLGQELEEELSFLYKDFLEGGNYKTSKNKLRKLDERIDISKITEKDSEILEEKLSILNYFFEKDKNFVLIEFENAKSKIIESQNCVKPKFRKIREEIYVPNPFCYINRVFLNRTVNEEDYNPAFHSPLFERKCDPALHSPLFERKRYQIKNIIGVCKIRYKIRNPYKNEHLS</sequence>
<feature type="transmembrane region" description="Helical" evidence="1">
    <location>
        <begin position="81"/>
        <end position="101"/>
    </location>
</feature>
<reference evidence="2 3" key="1">
    <citation type="journal article" date="2016" name="Sci. Rep.">
        <title>Metabolic traits of an uncultured archaeal lineage -MSBL1- from brine pools of the Red Sea.</title>
        <authorList>
            <person name="Mwirichia R."/>
            <person name="Alam I."/>
            <person name="Rashid M."/>
            <person name="Vinu M."/>
            <person name="Ba-Alawi W."/>
            <person name="Anthony Kamau A."/>
            <person name="Kamanda Ngugi D."/>
            <person name="Goker M."/>
            <person name="Klenk H.P."/>
            <person name="Bajic V."/>
            <person name="Stingl U."/>
        </authorList>
    </citation>
    <scope>NUCLEOTIDE SEQUENCE [LARGE SCALE GENOMIC DNA]</scope>
    <source>
        <strain evidence="2">SCGC-AAA261D19</strain>
    </source>
</reference>
<keyword evidence="1" id="KW-0472">Membrane</keyword>
<evidence type="ECO:0000313" key="2">
    <source>
        <dbReference type="EMBL" id="KXB01377.1"/>
    </source>
</evidence>